<dbReference type="Proteomes" id="UP000052943">
    <property type="component" value="Unassembled WGS sequence"/>
</dbReference>
<organism evidence="1 2">
    <name type="scientific">Phytophthora nicotianae</name>
    <name type="common">Potato buckeye rot agent</name>
    <name type="synonym">Phytophthora parasitica</name>
    <dbReference type="NCBI Taxonomy" id="4792"/>
    <lineage>
        <taxon>Eukaryota</taxon>
        <taxon>Sar</taxon>
        <taxon>Stramenopiles</taxon>
        <taxon>Oomycota</taxon>
        <taxon>Peronosporomycetes</taxon>
        <taxon>Peronosporales</taxon>
        <taxon>Peronosporaceae</taxon>
        <taxon>Phytophthora</taxon>
    </lineage>
</organism>
<dbReference type="EMBL" id="LNFO01000375">
    <property type="protein sequence ID" value="KUG01255.1"/>
    <property type="molecule type" value="Genomic_DNA"/>
</dbReference>
<sequence length="117" mass="13256">MCNFIRSNGEQCKLARNKDRCGKHPIIMDQETTIVVESTLVEEIPNTPVVAEVVDTPAPSVIEPVETSNVKVSEVRMWMSRLSHGDDDKETFLGLYEKLNFVCQTDYTISVYTNYVP</sequence>
<evidence type="ECO:0000313" key="2">
    <source>
        <dbReference type="Proteomes" id="UP000052943"/>
    </source>
</evidence>
<gene>
    <name evidence="1" type="ORF">AM587_10000071</name>
</gene>
<proteinExistence type="predicted"/>
<name>A0A0W8DXY2_PHYNI</name>
<accession>A0A0W8DXY2</accession>
<protein>
    <submittedName>
        <fullName evidence="1">Uncharacterized protein</fullName>
    </submittedName>
</protein>
<comment type="caution">
    <text evidence="1">The sequence shown here is derived from an EMBL/GenBank/DDBJ whole genome shotgun (WGS) entry which is preliminary data.</text>
</comment>
<evidence type="ECO:0000313" key="1">
    <source>
        <dbReference type="EMBL" id="KUG01255.1"/>
    </source>
</evidence>
<reference evidence="1 2" key="1">
    <citation type="submission" date="2015-11" db="EMBL/GenBank/DDBJ databases">
        <title>Genomes and virulence difference between two physiological races of Phytophthora nicotianae.</title>
        <authorList>
            <person name="Liu H."/>
            <person name="Ma X."/>
            <person name="Yu H."/>
            <person name="Fang D."/>
            <person name="Li Y."/>
            <person name="Wang X."/>
            <person name="Wang W."/>
            <person name="Dong Y."/>
            <person name="Xiao B."/>
        </authorList>
    </citation>
    <scope>NUCLEOTIDE SEQUENCE [LARGE SCALE GENOMIC DNA]</scope>
    <source>
        <strain evidence="2">race 0</strain>
    </source>
</reference>
<dbReference type="AlphaFoldDB" id="A0A0W8DXY2"/>
<dbReference type="OrthoDB" id="122495at2759"/>